<evidence type="ECO:0000313" key="6">
    <source>
        <dbReference type="Proteomes" id="UP000612855"/>
    </source>
</evidence>
<dbReference type="Pfam" id="PF14559">
    <property type="entry name" value="TPR_19"/>
    <property type="match status" value="1"/>
</dbReference>
<sequence length="542" mass="58939">MKSSEIRLGACRFDPLTGALSDASGAAVDLRHQSLQVLQELAATPGETVERRTIVDRVWDNREGAEEGLIQCIADIRRALKDDDKTIVRTVPRKGYRLVPQRETGVATPAARTGRRTAALVCVVVLLGLVAGYALFWPGRAPDAASRVVLAVLPFADLSAGDTSSADAPAIGDALGESIITTLARYSEFDVIARQSSFRFRDQTRDLREIGAALNADYIVQGTQSLASDVVRLSVQLVDAGDSTLRMVDAFEIPIGEALEANDAIAHRIANLVGGSVIEASARTPRRSGEIDALILGNRAWLLFQSGPSREKWLTALNYVDRSIAEFPDVEWGYVGRALMLRNGVRFGWDLNRPEPVLTEAEAAAREAVDLNPQNYMTHYALGRVLMQRGDITGSIAVLERARQQNPSSAQVLNALAQSYIYAGETGKLLETVARVDRIDPLPGVLTLWVRAWAQWQTDDCDGAQATMDRLSSAPIEINKLRAVIHVCTGEIGAARRDLAAYLESRPEWTVAGEVAANAGNWLSEGPRQRWLDALVRAGLPD</sequence>
<evidence type="ECO:0000256" key="3">
    <source>
        <dbReference type="SAM" id="Phobius"/>
    </source>
</evidence>
<dbReference type="SMART" id="SM00862">
    <property type="entry name" value="Trans_reg_C"/>
    <property type="match status" value="1"/>
</dbReference>
<dbReference type="InterPro" id="IPR001867">
    <property type="entry name" value="OmpR/PhoB-type_DNA-bd"/>
</dbReference>
<comment type="caution">
    <text evidence="5">The sequence shown here is derived from an EMBL/GenBank/DDBJ whole genome shotgun (WGS) entry which is preliminary data.</text>
</comment>
<organism evidence="5 6">
    <name type="scientific">Primorskyibacter flagellatus</name>
    <dbReference type="NCBI Taxonomy" id="1387277"/>
    <lineage>
        <taxon>Bacteria</taxon>
        <taxon>Pseudomonadati</taxon>
        <taxon>Pseudomonadota</taxon>
        <taxon>Alphaproteobacteria</taxon>
        <taxon>Rhodobacterales</taxon>
        <taxon>Roseobacteraceae</taxon>
        <taxon>Primorskyibacter</taxon>
    </lineage>
</organism>
<dbReference type="GO" id="GO:0000160">
    <property type="term" value="P:phosphorelay signal transduction system"/>
    <property type="evidence" value="ECO:0007669"/>
    <property type="project" value="InterPro"/>
</dbReference>
<dbReference type="Proteomes" id="UP000612855">
    <property type="component" value="Unassembled WGS sequence"/>
</dbReference>
<dbReference type="InterPro" id="IPR016032">
    <property type="entry name" value="Sig_transdc_resp-reg_C-effctor"/>
</dbReference>
<dbReference type="SUPFAM" id="SSF48452">
    <property type="entry name" value="TPR-like"/>
    <property type="match status" value="1"/>
</dbReference>
<dbReference type="Gene3D" id="1.10.10.10">
    <property type="entry name" value="Winged helix-like DNA-binding domain superfamily/Winged helix DNA-binding domain"/>
    <property type="match status" value="1"/>
</dbReference>
<gene>
    <name evidence="5" type="ORF">GCM10011360_22830</name>
</gene>
<dbReference type="RefSeq" id="WP_188477806.1">
    <property type="nucleotide sequence ID" value="NZ_BMFJ01000001.1"/>
</dbReference>
<feature type="DNA-binding region" description="OmpR/PhoB-type" evidence="2">
    <location>
        <begin position="3"/>
        <end position="100"/>
    </location>
</feature>
<evidence type="ECO:0000259" key="4">
    <source>
        <dbReference type="PROSITE" id="PS51755"/>
    </source>
</evidence>
<dbReference type="GO" id="GO:0006355">
    <property type="term" value="P:regulation of DNA-templated transcription"/>
    <property type="evidence" value="ECO:0007669"/>
    <property type="project" value="InterPro"/>
</dbReference>
<dbReference type="GO" id="GO:0003677">
    <property type="term" value="F:DNA binding"/>
    <property type="evidence" value="ECO:0007669"/>
    <property type="project" value="UniProtKB-UniRule"/>
</dbReference>
<dbReference type="InterPro" id="IPR011990">
    <property type="entry name" value="TPR-like_helical_dom_sf"/>
</dbReference>
<dbReference type="Gene3D" id="1.25.40.10">
    <property type="entry name" value="Tetratricopeptide repeat domain"/>
    <property type="match status" value="1"/>
</dbReference>
<keyword evidence="1 2" id="KW-0238">DNA-binding</keyword>
<keyword evidence="6" id="KW-1185">Reference proteome</keyword>
<feature type="domain" description="OmpR/PhoB-type" evidence="4">
    <location>
        <begin position="3"/>
        <end position="100"/>
    </location>
</feature>
<feature type="transmembrane region" description="Helical" evidence="3">
    <location>
        <begin position="118"/>
        <end position="137"/>
    </location>
</feature>
<accession>A0A917A918</accession>
<evidence type="ECO:0000256" key="1">
    <source>
        <dbReference type="ARBA" id="ARBA00023125"/>
    </source>
</evidence>
<reference evidence="6" key="1">
    <citation type="journal article" date="2019" name="Int. J. Syst. Evol. Microbiol.">
        <title>The Global Catalogue of Microorganisms (GCM) 10K type strain sequencing project: providing services to taxonomists for standard genome sequencing and annotation.</title>
        <authorList>
            <consortium name="The Broad Institute Genomics Platform"/>
            <consortium name="The Broad Institute Genome Sequencing Center for Infectious Disease"/>
            <person name="Wu L."/>
            <person name="Ma J."/>
        </authorList>
    </citation>
    <scope>NUCLEOTIDE SEQUENCE [LARGE SCALE GENOMIC DNA]</scope>
    <source>
        <strain evidence="6">CGMCC 1.12664</strain>
    </source>
</reference>
<name>A0A917A918_9RHOB</name>
<dbReference type="SUPFAM" id="SSF46894">
    <property type="entry name" value="C-terminal effector domain of the bipartite response regulators"/>
    <property type="match status" value="1"/>
</dbReference>
<evidence type="ECO:0000256" key="2">
    <source>
        <dbReference type="PROSITE-ProRule" id="PRU01091"/>
    </source>
</evidence>
<keyword evidence="3" id="KW-0812">Transmembrane</keyword>
<evidence type="ECO:0000313" key="5">
    <source>
        <dbReference type="EMBL" id="GGE34398.1"/>
    </source>
</evidence>
<proteinExistence type="predicted"/>
<dbReference type="AlphaFoldDB" id="A0A917A918"/>
<keyword evidence="3" id="KW-1133">Transmembrane helix</keyword>
<keyword evidence="3" id="KW-0472">Membrane</keyword>
<dbReference type="InterPro" id="IPR036388">
    <property type="entry name" value="WH-like_DNA-bd_sf"/>
</dbReference>
<protein>
    <submittedName>
        <fullName evidence="5">Adenylate cyclase</fullName>
    </submittedName>
</protein>
<dbReference type="PROSITE" id="PS51755">
    <property type="entry name" value="OMPR_PHOB"/>
    <property type="match status" value="1"/>
</dbReference>
<dbReference type="Pfam" id="PF00486">
    <property type="entry name" value="Trans_reg_C"/>
    <property type="match status" value="1"/>
</dbReference>
<dbReference type="EMBL" id="BMFJ01000001">
    <property type="protein sequence ID" value="GGE34398.1"/>
    <property type="molecule type" value="Genomic_DNA"/>
</dbReference>